<comment type="caution">
    <text evidence="2">The sequence shown here is derived from an EMBL/GenBank/DDBJ whole genome shotgun (WGS) entry which is preliminary data.</text>
</comment>
<gene>
    <name evidence="2" type="ORF">CWS31_007700</name>
</gene>
<dbReference type="SMART" id="SM01034">
    <property type="entry name" value="BLUF"/>
    <property type="match status" value="1"/>
</dbReference>
<dbReference type="InterPro" id="IPR036046">
    <property type="entry name" value="Acylphosphatase-like_dom_sf"/>
</dbReference>
<dbReference type="PROSITE" id="PS50925">
    <property type="entry name" value="BLUF"/>
    <property type="match status" value="1"/>
</dbReference>
<dbReference type="SUPFAM" id="SSF54975">
    <property type="entry name" value="Acylphosphatase/BLUF domain-like"/>
    <property type="match status" value="1"/>
</dbReference>
<protein>
    <submittedName>
        <fullName evidence="2">BLUF domain-containing protein</fullName>
    </submittedName>
</protein>
<feature type="domain" description="BLUF" evidence="1">
    <location>
        <begin position="4"/>
        <end position="99"/>
    </location>
</feature>
<name>A0ABY3MY41_9GAMM</name>
<evidence type="ECO:0000313" key="2">
    <source>
        <dbReference type="EMBL" id="TYK66141.1"/>
    </source>
</evidence>
<evidence type="ECO:0000313" key="3">
    <source>
        <dbReference type="Proteomes" id="UP000815846"/>
    </source>
</evidence>
<organism evidence="2 3">
    <name type="scientific">Colwellia echini</name>
    <dbReference type="NCBI Taxonomy" id="1982103"/>
    <lineage>
        <taxon>Bacteria</taxon>
        <taxon>Pseudomonadati</taxon>
        <taxon>Pseudomonadota</taxon>
        <taxon>Gammaproteobacteria</taxon>
        <taxon>Alteromonadales</taxon>
        <taxon>Colwelliaceae</taxon>
        <taxon>Colwellia</taxon>
    </lineage>
</organism>
<proteinExistence type="predicted"/>
<sequence>MSNLYQLSYISKNLVSGDKQALQNQIESILDSASTNNLKLGVTGALLYTGGYFCQVIEGEEENIEELFETIQLDNRHAELTVLNFEKITERNFSQWSMAFAGIEDSMRFDIAGIKDSKDHKAMKKAGDNIVSVLENLVRKKQATT</sequence>
<dbReference type="EMBL" id="PJAI02000006">
    <property type="protein sequence ID" value="TYK66141.1"/>
    <property type="molecule type" value="Genomic_DNA"/>
</dbReference>
<dbReference type="RefSeq" id="WP_101345558.1">
    <property type="nucleotide sequence ID" value="NZ_PJAI02000006.1"/>
</dbReference>
<dbReference type="InterPro" id="IPR007024">
    <property type="entry name" value="BLUF_domain"/>
</dbReference>
<dbReference type="Proteomes" id="UP000815846">
    <property type="component" value="Unassembled WGS sequence"/>
</dbReference>
<evidence type="ECO:0000259" key="1">
    <source>
        <dbReference type="PROSITE" id="PS50925"/>
    </source>
</evidence>
<dbReference type="Gene3D" id="3.30.70.100">
    <property type="match status" value="1"/>
</dbReference>
<accession>A0ABY3MY41</accession>
<dbReference type="Pfam" id="PF04940">
    <property type="entry name" value="BLUF"/>
    <property type="match status" value="1"/>
</dbReference>
<keyword evidence="3" id="KW-1185">Reference proteome</keyword>
<reference evidence="2 3" key="1">
    <citation type="submission" date="2019-08" db="EMBL/GenBank/DDBJ databases">
        <title>Microbe sample from Colwellia echini.</title>
        <authorList>
            <person name="Christiansen L."/>
            <person name="Pathiraja D."/>
            <person name="Schultz-Johansen M."/>
            <person name="Choi I.-G."/>
            <person name="Stougaard P."/>
        </authorList>
    </citation>
    <scope>NUCLEOTIDE SEQUENCE [LARGE SCALE GENOMIC DNA]</scope>
    <source>
        <strain evidence="2 3">A3</strain>
    </source>
</reference>